<feature type="modified residue" description="4-aspartylphosphate" evidence="3">
    <location>
        <position position="56"/>
    </location>
</feature>
<keyword evidence="1 3" id="KW-0597">Phosphoprotein</keyword>
<name>U7QC80_9CYAN</name>
<dbReference type="CDD" id="cd17535">
    <property type="entry name" value="REC_NarL-like"/>
    <property type="match status" value="1"/>
</dbReference>
<dbReference type="PROSITE" id="PS50043">
    <property type="entry name" value="HTH_LUXR_2"/>
    <property type="match status" value="1"/>
</dbReference>
<gene>
    <name evidence="6" type="ORF">M595_4575</name>
</gene>
<dbReference type="RefSeq" id="WP_023068276.1">
    <property type="nucleotide sequence ID" value="NZ_AUZM01000056.1"/>
</dbReference>
<dbReference type="Pfam" id="PF00072">
    <property type="entry name" value="Response_reg"/>
    <property type="match status" value="1"/>
</dbReference>
<dbReference type="GO" id="GO:0000160">
    <property type="term" value="P:phosphorelay signal transduction system"/>
    <property type="evidence" value="ECO:0007669"/>
    <property type="project" value="InterPro"/>
</dbReference>
<dbReference type="PANTHER" id="PTHR43214">
    <property type="entry name" value="TWO-COMPONENT RESPONSE REGULATOR"/>
    <property type="match status" value="1"/>
</dbReference>
<dbReference type="PANTHER" id="PTHR43214:SF43">
    <property type="entry name" value="TWO-COMPONENT RESPONSE REGULATOR"/>
    <property type="match status" value="1"/>
</dbReference>
<dbReference type="Gene3D" id="3.40.50.2300">
    <property type="match status" value="1"/>
</dbReference>
<dbReference type="PROSITE" id="PS00622">
    <property type="entry name" value="HTH_LUXR_1"/>
    <property type="match status" value="1"/>
</dbReference>
<dbReference type="InterPro" id="IPR011006">
    <property type="entry name" value="CheY-like_superfamily"/>
</dbReference>
<dbReference type="SMART" id="SM00448">
    <property type="entry name" value="REC"/>
    <property type="match status" value="1"/>
</dbReference>
<dbReference type="PATRIC" id="fig|1348334.3.peg.4423"/>
<reference evidence="6 7" key="1">
    <citation type="journal article" date="2013" name="Front. Microbiol.">
        <title>Comparative genomic analyses of the cyanobacterium, Lyngbya aestuarii BL J, a powerful hydrogen producer.</title>
        <authorList>
            <person name="Kothari A."/>
            <person name="Vaughn M."/>
            <person name="Garcia-Pichel F."/>
        </authorList>
    </citation>
    <scope>NUCLEOTIDE SEQUENCE [LARGE SCALE GENOMIC DNA]</scope>
    <source>
        <strain evidence="6 7">BL J</strain>
    </source>
</reference>
<proteinExistence type="predicted"/>
<evidence type="ECO:0000256" key="2">
    <source>
        <dbReference type="ARBA" id="ARBA00023125"/>
    </source>
</evidence>
<dbReference type="InterPro" id="IPR016032">
    <property type="entry name" value="Sig_transdc_resp-reg_C-effctor"/>
</dbReference>
<evidence type="ECO:0000256" key="1">
    <source>
        <dbReference type="ARBA" id="ARBA00022553"/>
    </source>
</evidence>
<dbReference type="InterPro" id="IPR000792">
    <property type="entry name" value="Tscrpt_reg_LuxR_C"/>
</dbReference>
<dbReference type="InterPro" id="IPR058245">
    <property type="entry name" value="NreC/VraR/RcsB-like_REC"/>
</dbReference>
<comment type="caution">
    <text evidence="6">The sequence shown here is derived from an EMBL/GenBank/DDBJ whole genome shotgun (WGS) entry which is preliminary data.</text>
</comment>
<dbReference type="Proteomes" id="UP000017127">
    <property type="component" value="Unassembled WGS sequence"/>
</dbReference>
<dbReference type="SUPFAM" id="SSF46894">
    <property type="entry name" value="C-terminal effector domain of the bipartite response regulators"/>
    <property type="match status" value="1"/>
</dbReference>
<dbReference type="OrthoDB" id="3827286at2"/>
<feature type="domain" description="HTH luxR-type" evidence="4">
    <location>
        <begin position="182"/>
        <end position="247"/>
    </location>
</feature>
<dbReference type="AlphaFoldDB" id="U7QC80"/>
<protein>
    <submittedName>
        <fullName evidence="6">Bacterial regulatory s, luxR family protein</fullName>
    </submittedName>
</protein>
<keyword evidence="2" id="KW-0238">DNA-binding</keyword>
<dbReference type="Pfam" id="PF00196">
    <property type="entry name" value="GerE"/>
    <property type="match status" value="1"/>
</dbReference>
<dbReference type="InterPro" id="IPR039420">
    <property type="entry name" value="WalR-like"/>
</dbReference>
<evidence type="ECO:0000313" key="6">
    <source>
        <dbReference type="EMBL" id="ERT05454.1"/>
    </source>
</evidence>
<dbReference type="PRINTS" id="PR00038">
    <property type="entry name" value="HTHLUXR"/>
</dbReference>
<dbReference type="EMBL" id="AUZM01000056">
    <property type="protein sequence ID" value="ERT05454.1"/>
    <property type="molecule type" value="Genomic_DNA"/>
</dbReference>
<feature type="domain" description="Response regulatory" evidence="5">
    <location>
        <begin position="5"/>
        <end position="127"/>
    </location>
</feature>
<evidence type="ECO:0000256" key="3">
    <source>
        <dbReference type="PROSITE-ProRule" id="PRU00169"/>
    </source>
</evidence>
<accession>U7QC80</accession>
<evidence type="ECO:0000313" key="7">
    <source>
        <dbReference type="Proteomes" id="UP000017127"/>
    </source>
</evidence>
<evidence type="ECO:0000259" key="4">
    <source>
        <dbReference type="PROSITE" id="PS50043"/>
    </source>
</evidence>
<keyword evidence="7" id="KW-1185">Reference proteome</keyword>
<dbReference type="GO" id="GO:0003677">
    <property type="term" value="F:DNA binding"/>
    <property type="evidence" value="ECO:0007669"/>
    <property type="project" value="UniProtKB-KW"/>
</dbReference>
<sequence length="250" mass="27152">MSKIRVVLVEDHNLSRVGLVAALKQVDDIEVVGDAENGRKGLEMLRTMQPDVGIIDIGLPDIDGIELTQQLRKIQANLEPGDRSKVLILTMHEEENSVLAAFAAGADSYSLKDASLDTLVQAVRSTYEGNAWIDPNIARIVLKQARTSESESSATAVDPITTGSEDAKQMVKIDSAQSDVQQLLDTYPLTERELEVLELIVGGCSNAEISEKLYVTVGTVKTHVRSILNKLCVEDRTQAAVRALRSGLVS</sequence>
<dbReference type="InterPro" id="IPR001789">
    <property type="entry name" value="Sig_transdc_resp-reg_receiver"/>
</dbReference>
<evidence type="ECO:0000259" key="5">
    <source>
        <dbReference type="PROSITE" id="PS50110"/>
    </source>
</evidence>
<dbReference type="PROSITE" id="PS50110">
    <property type="entry name" value="RESPONSE_REGULATORY"/>
    <property type="match status" value="1"/>
</dbReference>
<dbReference type="SMART" id="SM00421">
    <property type="entry name" value="HTH_LUXR"/>
    <property type="match status" value="1"/>
</dbReference>
<dbReference type="CDD" id="cd06170">
    <property type="entry name" value="LuxR_C_like"/>
    <property type="match status" value="1"/>
</dbReference>
<dbReference type="SUPFAM" id="SSF52172">
    <property type="entry name" value="CheY-like"/>
    <property type="match status" value="1"/>
</dbReference>
<organism evidence="6 7">
    <name type="scientific">Lyngbya aestuarii BL J</name>
    <dbReference type="NCBI Taxonomy" id="1348334"/>
    <lineage>
        <taxon>Bacteria</taxon>
        <taxon>Bacillati</taxon>
        <taxon>Cyanobacteriota</taxon>
        <taxon>Cyanophyceae</taxon>
        <taxon>Oscillatoriophycideae</taxon>
        <taxon>Oscillatoriales</taxon>
        <taxon>Microcoleaceae</taxon>
        <taxon>Lyngbya</taxon>
    </lineage>
</organism>
<dbReference type="GO" id="GO:0006355">
    <property type="term" value="P:regulation of DNA-templated transcription"/>
    <property type="evidence" value="ECO:0007669"/>
    <property type="project" value="InterPro"/>
</dbReference>